<feature type="domain" description="HTH marR-type" evidence="4">
    <location>
        <begin position="12"/>
        <end position="144"/>
    </location>
</feature>
<dbReference type="Gene3D" id="1.10.10.10">
    <property type="entry name" value="Winged helix-like DNA-binding domain superfamily/Winged helix DNA-binding domain"/>
    <property type="match status" value="1"/>
</dbReference>
<dbReference type="PRINTS" id="PR00598">
    <property type="entry name" value="HTHMARR"/>
</dbReference>
<dbReference type="AlphaFoldDB" id="A0A5E4XMH0"/>
<protein>
    <submittedName>
        <fullName evidence="5">MFS transporter</fullName>
    </submittedName>
</protein>
<dbReference type="PANTHER" id="PTHR42756:SF1">
    <property type="entry name" value="TRANSCRIPTIONAL REPRESSOR OF EMRAB OPERON"/>
    <property type="match status" value="1"/>
</dbReference>
<evidence type="ECO:0000256" key="3">
    <source>
        <dbReference type="ARBA" id="ARBA00023163"/>
    </source>
</evidence>
<reference evidence="5 6" key="1">
    <citation type="submission" date="2019-08" db="EMBL/GenBank/DDBJ databases">
        <authorList>
            <person name="Peeters C."/>
        </authorList>
    </citation>
    <scope>NUCLEOTIDE SEQUENCE [LARGE SCALE GENOMIC DNA]</scope>
    <source>
        <strain evidence="5 6">LMG 31115</strain>
    </source>
</reference>
<organism evidence="5 6">
    <name type="scientific">Pandoraea iniqua</name>
    <dbReference type="NCBI Taxonomy" id="2508288"/>
    <lineage>
        <taxon>Bacteria</taxon>
        <taxon>Pseudomonadati</taxon>
        <taxon>Pseudomonadota</taxon>
        <taxon>Betaproteobacteria</taxon>
        <taxon>Burkholderiales</taxon>
        <taxon>Burkholderiaceae</taxon>
        <taxon>Pandoraea</taxon>
    </lineage>
</organism>
<keyword evidence="2" id="KW-0238">DNA-binding</keyword>
<dbReference type="Pfam" id="PF01047">
    <property type="entry name" value="MarR"/>
    <property type="match status" value="1"/>
</dbReference>
<evidence type="ECO:0000313" key="5">
    <source>
        <dbReference type="EMBL" id="VVE37335.1"/>
    </source>
</evidence>
<evidence type="ECO:0000256" key="2">
    <source>
        <dbReference type="ARBA" id="ARBA00023125"/>
    </source>
</evidence>
<keyword evidence="3" id="KW-0804">Transcription</keyword>
<dbReference type="EMBL" id="CABPSI010000004">
    <property type="protein sequence ID" value="VVE37335.1"/>
    <property type="molecule type" value="Genomic_DNA"/>
</dbReference>
<sequence>MNHYDRNNFQLTQSVGFYLSKARNLLAAEMDQALKPLDITGPQMGILRTLGVGEITTPLEMSKMLALDSGSTTRMLDKLEAKGLISRHRSTDDRRVVNLALTAAGKQVDEQIPDIAPHVLNHRLKDFSAEEFKQFLNLLKKFVGD</sequence>
<evidence type="ECO:0000259" key="4">
    <source>
        <dbReference type="PROSITE" id="PS50995"/>
    </source>
</evidence>
<name>A0A5E4XMH0_9BURK</name>
<dbReference type="SMART" id="SM00347">
    <property type="entry name" value="HTH_MARR"/>
    <property type="match status" value="1"/>
</dbReference>
<accession>A0A5E4XMH0</accession>
<dbReference type="GO" id="GO:0003677">
    <property type="term" value="F:DNA binding"/>
    <property type="evidence" value="ECO:0007669"/>
    <property type="project" value="UniProtKB-KW"/>
</dbReference>
<dbReference type="PROSITE" id="PS50995">
    <property type="entry name" value="HTH_MARR_2"/>
    <property type="match status" value="1"/>
</dbReference>
<gene>
    <name evidence="5" type="ORF">PIN31115_03951</name>
</gene>
<evidence type="ECO:0000256" key="1">
    <source>
        <dbReference type="ARBA" id="ARBA00023015"/>
    </source>
</evidence>
<keyword evidence="6" id="KW-1185">Reference proteome</keyword>
<dbReference type="PANTHER" id="PTHR42756">
    <property type="entry name" value="TRANSCRIPTIONAL REGULATOR, MARR"/>
    <property type="match status" value="1"/>
</dbReference>
<proteinExistence type="predicted"/>
<keyword evidence="1" id="KW-0805">Transcription regulation</keyword>
<dbReference type="SUPFAM" id="SSF46785">
    <property type="entry name" value="Winged helix' DNA-binding domain"/>
    <property type="match status" value="1"/>
</dbReference>
<dbReference type="GO" id="GO:0003700">
    <property type="term" value="F:DNA-binding transcription factor activity"/>
    <property type="evidence" value="ECO:0007669"/>
    <property type="project" value="InterPro"/>
</dbReference>
<dbReference type="RefSeq" id="WP_254439641.1">
    <property type="nucleotide sequence ID" value="NZ_CABPSI010000004.1"/>
</dbReference>
<evidence type="ECO:0000313" key="6">
    <source>
        <dbReference type="Proteomes" id="UP000333828"/>
    </source>
</evidence>
<dbReference type="Proteomes" id="UP000333828">
    <property type="component" value="Unassembled WGS sequence"/>
</dbReference>
<dbReference type="InterPro" id="IPR036390">
    <property type="entry name" value="WH_DNA-bd_sf"/>
</dbReference>
<dbReference type="InterPro" id="IPR000835">
    <property type="entry name" value="HTH_MarR-typ"/>
</dbReference>
<dbReference type="InterPro" id="IPR036388">
    <property type="entry name" value="WH-like_DNA-bd_sf"/>
</dbReference>